<accession>A0A915JRP8</accession>
<proteinExistence type="predicted"/>
<sequence length="103" mass="11914">MISIGWIMSTIIVSQLIPPTKIFLSIERTVHRIIIIPKTLVFYANKLVPIDVEKIFSLNTFIKTKRILVNNLTMLSKIIHTSLVKKSKFFSFRDFSHKVLGNQ</sequence>
<evidence type="ECO:0000313" key="1">
    <source>
        <dbReference type="Proteomes" id="UP000887565"/>
    </source>
</evidence>
<dbReference type="WBParaSite" id="nRc.2.0.1.t28965-RA">
    <property type="protein sequence ID" value="nRc.2.0.1.t28965-RA"/>
    <property type="gene ID" value="nRc.2.0.1.g28965"/>
</dbReference>
<evidence type="ECO:0000313" key="2">
    <source>
        <dbReference type="WBParaSite" id="nRc.2.0.1.t28965-RA"/>
    </source>
</evidence>
<keyword evidence="1" id="KW-1185">Reference proteome</keyword>
<protein>
    <submittedName>
        <fullName evidence="2">Uncharacterized protein</fullName>
    </submittedName>
</protein>
<reference evidence="2" key="1">
    <citation type="submission" date="2022-11" db="UniProtKB">
        <authorList>
            <consortium name="WormBaseParasite"/>
        </authorList>
    </citation>
    <scope>IDENTIFICATION</scope>
</reference>
<name>A0A915JRP8_ROMCU</name>
<organism evidence="1 2">
    <name type="scientific">Romanomermis culicivorax</name>
    <name type="common">Nematode worm</name>
    <dbReference type="NCBI Taxonomy" id="13658"/>
    <lineage>
        <taxon>Eukaryota</taxon>
        <taxon>Metazoa</taxon>
        <taxon>Ecdysozoa</taxon>
        <taxon>Nematoda</taxon>
        <taxon>Enoplea</taxon>
        <taxon>Dorylaimia</taxon>
        <taxon>Mermithida</taxon>
        <taxon>Mermithoidea</taxon>
        <taxon>Mermithidae</taxon>
        <taxon>Romanomermis</taxon>
    </lineage>
</organism>
<dbReference type="Proteomes" id="UP000887565">
    <property type="component" value="Unplaced"/>
</dbReference>
<dbReference type="AlphaFoldDB" id="A0A915JRP8"/>